<proteinExistence type="predicted"/>
<feature type="transmembrane region" description="Helical" evidence="1">
    <location>
        <begin position="26"/>
        <end position="50"/>
    </location>
</feature>
<sequence>MSTNNPVESLNEIKSMMQRTSKFTGISGWSGVWVGVVGMISAFIAYVLILQDTLQVNYRGTLTPILMKNLEIKLFILGIVTLIVACIGGFFFMTKKSTKDGVKFINPVTKRILRKFLFVLIVGGLVSLIFINNFSFAYVAPATLLFYGLALYTVERDTIVEIKYLAMCEIFLGLLAFYFIFNGLLFWFIGFGLLHLIFGVWMVRKYDYKA</sequence>
<keyword evidence="1" id="KW-1133">Transmembrane helix</keyword>
<keyword evidence="1" id="KW-0472">Membrane</keyword>
<gene>
    <name evidence="2" type="ORF">NCTC13456_02574</name>
</gene>
<feature type="transmembrane region" description="Helical" evidence="1">
    <location>
        <begin position="112"/>
        <end position="130"/>
    </location>
</feature>
<evidence type="ECO:0000256" key="1">
    <source>
        <dbReference type="SAM" id="Phobius"/>
    </source>
</evidence>
<dbReference type="STRING" id="343874.GCA_000805695_01967"/>
<dbReference type="AlphaFoldDB" id="A0A376GDQ1"/>
<keyword evidence="1" id="KW-0812">Transmembrane</keyword>
<accession>A0A376GDQ1</accession>
<evidence type="ECO:0000313" key="3">
    <source>
        <dbReference type="Proteomes" id="UP000254737"/>
    </source>
</evidence>
<reference evidence="2 3" key="1">
    <citation type="submission" date="2018-06" db="EMBL/GenBank/DDBJ databases">
        <authorList>
            <consortium name="Pathogen Informatics"/>
            <person name="Doyle S."/>
        </authorList>
    </citation>
    <scope>NUCLEOTIDE SEQUENCE [LARGE SCALE GENOMIC DNA]</scope>
    <source>
        <strain evidence="2 3">NCTC13456</strain>
    </source>
</reference>
<feature type="transmembrane region" description="Helical" evidence="1">
    <location>
        <begin position="164"/>
        <end position="180"/>
    </location>
</feature>
<name>A0A376GDQ1_9FLAO</name>
<protein>
    <submittedName>
        <fullName evidence="2">Uncharacterized protein</fullName>
    </submittedName>
</protein>
<dbReference type="EMBL" id="UFXS01000001">
    <property type="protein sequence ID" value="STD58945.1"/>
    <property type="molecule type" value="Genomic_DNA"/>
</dbReference>
<feature type="transmembrane region" description="Helical" evidence="1">
    <location>
        <begin position="186"/>
        <end position="203"/>
    </location>
</feature>
<feature type="transmembrane region" description="Helical" evidence="1">
    <location>
        <begin position="136"/>
        <end position="152"/>
    </location>
</feature>
<organism evidence="2 3">
    <name type="scientific">Empedobacter falsenii</name>
    <dbReference type="NCBI Taxonomy" id="343874"/>
    <lineage>
        <taxon>Bacteria</taxon>
        <taxon>Pseudomonadati</taxon>
        <taxon>Bacteroidota</taxon>
        <taxon>Flavobacteriia</taxon>
        <taxon>Flavobacteriales</taxon>
        <taxon>Weeksellaceae</taxon>
        <taxon>Empedobacter</taxon>
    </lineage>
</organism>
<feature type="transmembrane region" description="Helical" evidence="1">
    <location>
        <begin position="70"/>
        <end position="92"/>
    </location>
</feature>
<dbReference type="RefSeq" id="WP_115000875.1">
    <property type="nucleotide sequence ID" value="NZ_UFXS01000001.1"/>
</dbReference>
<dbReference type="Proteomes" id="UP000254737">
    <property type="component" value="Unassembled WGS sequence"/>
</dbReference>
<evidence type="ECO:0000313" key="2">
    <source>
        <dbReference type="EMBL" id="STD58945.1"/>
    </source>
</evidence>